<dbReference type="EMBL" id="BIFS01000001">
    <property type="protein sequence ID" value="GCE16895.1"/>
    <property type="molecule type" value="Genomic_DNA"/>
</dbReference>
<keyword evidence="2" id="KW-1185">Reference proteome</keyword>
<reference evidence="2" key="1">
    <citation type="submission" date="2018-12" db="EMBL/GenBank/DDBJ databases">
        <title>Tengunoibacter tsumagoiensis gen. nov., sp. nov., Dictyobacter kobayashii sp. nov., D. alpinus sp. nov., and D. joshuensis sp. nov. and description of Dictyobacteraceae fam. nov. within the order Ktedonobacterales isolated from Tengu-no-mugimeshi.</title>
        <authorList>
            <person name="Wang C.M."/>
            <person name="Zheng Y."/>
            <person name="Sakai Y."/>
            <person name="Toyoda A."/>
            <person name="Minakuchi Y."/>
            <person name="Abe K."/>
            <person name="Yokota A."/>
            <person name="Yabe S."/>
        </authorList>
    </citation>
    <scope>NUCLEOTIDE SEQUENCE [LARGE SCALE GENOMIC DNA]</scope>
    <source>
        <strain evidence="2">Uno11</strain>
    </source>
</reference>
<dbReference type="InterPro" id="IPR052045">
    <property type="entry name" value="Sulfur_Carrier/Prot_Modifier"/>
</dbReference>
<dbReference type="PANTHER" id="PTHR38031:SF1">
    <property type="entry name" value="SULFUR CARRIER PROTEIN CYSO"/>
    <property type="match status" value="1"/>
</dbReference>
<dbReference type="AlphaFoldDB" id="A0A402ACS6"/>
<dbReference type="Proteomes" id="UP000287188">
    <property type="component" value="Unassembled WGS sequence"/>
</dbReference>
<dbReference type="SUPFAM" id="SSF54285">
    <property type="entry name" value="MoaD/ThiS"/>
    <property type="match status" value="1"/>
</dbReference>
<accession>A0A402ACS6</accession>
<name>A0A402ACS6_9CHLR</name>
<evidence type="ECO:0000313" key="1">
    <source>
        <dbReference type="EMBL" id="GCE16895.1"/>
    </source>
</evidence>
<dbReference type="PANTHER" id="PTHR38031">
    <property type="entry name" value="SULFUR CARRIER PROTEIN SLR0821-RELATED"/>
    <property type="match status" value="1"/>
</dbReference>
<sequence length="90" mass="9720">MATIRLAPVLRSYAGGSKQVSAQGSTLGEVLTNLYQSHPSLKEQIQPEQDLSRFVNVYVNDQDVRYLQGLETAVGANDTITLLPAMAGGR</sequence>
<protein>
    <submittedName>
        <fullName evidence="1">Molybdopterin synthase sulfur carrier subunit</fullName>
    </submittedName>
</protein>
<dbReference type="Pfam" id="PF02597">
    <property type="entry name" value="ThiS"/>
    <property type="match status" value="1"/>
</dbReference>
<dbReference type="Gene3D" id="3.10.20.30">
    <property type="match status" value="1"/>
</dbReference>
<proteinExistence type="predicted"/>
<evidence type="ECO:0000313" key="2">
    <source>
        <dbReference type="Proteomes" id="UP000287188"/>
    </source>
</evidence>
<dbReference type="InterPro" id="IPR012675">
    <property type="entry name" value="Beta-grasp_dom_sf"/>
</dbReference>
<dbReference type="RefSeq" id="WP_126548689.1">
    <property type="nucleotide sequence ID" value="NZ_BIFS01000001.1"/>
</dbReference>
<organism evidence="1 2">
    <name type="scientific">Dictyobacter kobayashii</name>
    <dbReference type="NCBI Taxonomy" id="2014872"/>
    <lineage>
        <taxon>Bacteria</taxon>
        <taxon>Bacillati</taxon>
        <taxon>Chloroflexota</taxon>
        <taxon>Ktedonobacteria</taxon>
        <taxon>Ktedonobacterales</taxon>
        <taxon>Dictyobacteraceae</taxon>
        <taxon>Dictyobacter</taxon>
    </lineage>
</organism>
<dbReference type="InterPro" id="IPR003749">
    <property type="entry name" value="ThiS/MoaD-like"/>
</dbReference>
<gene>
    <name evidence="1" type="ORF">KDK_06950</name>
</gene>
<dbReference type="InterPro" id="IPR016155">
    <property type="entry name" value="Mopterin_synth/thiamin_S_b"/>
</dbReference>
<comment type="caution">
    <text evidence="1">The sequence shown here is derived from an EMBL/GenBank/DDBJ whole genome shotgun (WGS) entry which is preliminary data.</text>
</comment>
<dbReference type="OrthoDB" id="9156098at2"/>